<accession>A0A8H4RVF6</accession>
<feature type="transmembrane region" description="Helical" evidence="1">
    <location>
        <begin position="58"/>
        <end position="76"/>
    </location>
</feature>
<organism evidence="2 3">
    <name type="scientific">Cudoniella acicularis</name>
    <dbReference type="NCBI Taxonomy" id="354080"/>
    <lineage>
        <taxon>Eukaryota</taxon>
        <taxon>Fungi</taxon>
        <taxon>Dikarya</taxon>
        <taxon>Ascomycota</taxon>
        <taxon>Pezizomycotina</taxon>
        <taxon>Leotiomycetes</taxon>
        <taxon>Helotiales</taxon>
        <taxon>Tricladiaceae</taxon>
        <taxon>Cudoniella</taxon>
    </lineage>
</organism>
<name>A0A8H4RVF6_9HELO</name>
<proteinExistence type="predicted"/>
<reference evidence="2 3" key="1">
    <citation type="submission" date="2020-03" db="EMBL/GenBank/DDBJ databases">
        <title>Draft Genome Sequence of Cudoniella acicularis.</title>
        <authorList>
            <person name="Buettner E."/>
            <person name="Kellner H."/>
        </authorList>
    </citation>
    <scope>NUCLEOTIDE SEQUENCE [LARGE SCALE GENOMIC DNA]</scope>
    <source>
        <strain evidence="2 3">DSM 108380</strain>
    </source>
</reference>
<keyword evidence="1" id="KW-0812">Transmembrane</keyword>
<feature type="transmembrane region" description="Helical" evidence="1">
    <location>
        <begin position="21"/>
        <end position="46"/>
    </location>
</feature>
<keyword evidence="1" id="KW-0472">Membrane</keyword>
<dbReference type="Proteomes" id="UP000566819">
    <property type="component" value="Unassembled WGS sequence"/>
</dbReference>
<dbReference type="AlphaFoldDB" id="A0A8H4RVF6"/>
<sequence length="100" mass="11332">MPIRLGDESFTNGGSSRLNDYLLTLLWILQFGTTLFFEGWLFLYIMLLGAFGSGGLSFLSLPIFLGNFAVLTSIIYEARLLKVEALTVTTYYRFQVVKME</sequence>
<evidence type="ECO:0000256" key="1">
    <source>
        <dbReference type="SAM" id="Phobius"/>
    </source>
</evidence>
<evidence type="ECO:0000313" key="2">
    <source>
        <dbReference type="EMBL" id="KAF4636722.1"/>
    </source>
</evidence>
<dbReference type="EMBL" id="JAAMPI010000052">
    <property type="protein sequence ID" value="KAF4636722.1"/>
    <property type="molecule type" value="Genomic_DNA"/>
</dbReference>
<evidence type="ECO:0000313" key="3">
    <source>
        <dbReference type="Proteomes" id="UP000566819"/>
    </source>
</evidence>
<gene>
    <name evidence="2" type="ORF">G7Y89_g1368</name>
</gene>
<comment type="caution">
    <text evidence="2">The sequence shown here is derived from an EMBL/GenBank/DDBJ whole genome shotgun (WGS) entry which is preliminary data.</text>
</comment>
<dbReference type="OrthoDB" id="10278548at2759"/>
<keyword evidence="1" id="KW-1133">Transmembrane helix</keyword>
<protein>
    <submittedName>
        <fullName evidence="2">Uncharacterized protein</fullName>
    </submittedName>
</protein>
<keyword evidence="3" id="KW-1185">Reference proteome</keyword>